<sequence length="123" mass="15087">MNSLEFESIISKKYNIKNKESLEFKEKLRNLIDGYRQQKFQKNKNDQQKDADIKRLILQLRSNDIQKPQEYDTQKRRRSKQQQFYSFRDDPDVTGSLDRLHDQSKRGHSAKKKYQKKQQEKYW</sequence>
<dbReference type="Proteomes" id="UP000039865">
    <property type="component" value="Unassembled WGS sequence"/>
</dbReference>
<evidence type="ECO:0000256" key="1">
    <source>
        <dbReference type="SAM" id="MobiDB-lite"/>
    </source>
</evidence>
<accession>A0A077ZUS5</accession>
<dbReference type="EMBL" id="CCKQ01002205">
    <property type="protein sequence ID" value="CDW73294.1"/>
    <property type="molecule type" value="Genomic_DNA"/>
</dbReference>
<dbReference type="AlphaFoldDB" id="A0A077ZUS5"/>
<keyword evidence="3" id="KW-1185">Reference proteome</keyword>
<dbReference type="InParanoid" id="A0A077ZUS5"/>
<feature type="compositionally biased region" description="Basic residues" evidence="1">
    <location>
        <begin position="106"/>
        <end position="116"/>
    </location>
</feature>
<organism evidence="2 3">
    <name type="scientific">Stylonychia lemnae</name>
    <name type="common">Ciliate</name>
    <dbReference type="NCBI Taxonomy" id="5949"/>
    <lineage>
        <taxon>Eukaryota</taxon>
        <taxon>Sar</taxon>
        <taxon>Alveolata</taxon>
        <taxon>Ciliophora</taxon>
        <taxon>Intramacronucleata</taxon>
        <taxon>Spirotrichea</taxon>
        <taxon>Stichotrichia</taxon>
        <taxon>Sporadotrichida</taxon>
        <taxon>Oxytrichidae</taxon>
        <taxon>Stylonychinae</taxon>
        <taxon>Stylonychia</taxon>
    </lineage>
</organism>
<feature type="region of interest" description="Disordered" evidence="1">
    <location>
        <begin position="64"/>
        <end position="123"/>
    </location>
</feature>
<protein>
    <submittedName>
        <fullName evidence="2">Uncharacterized protein</fullName>
    </submittedName>
</protein>
<reference evidence="2 3" key="1">
    <citation type="submission" date="2014-06" db="EMBL/GenBank/DDBJ databases">
        <authorList>
            <person name="Swart Estienne"/>
        </authorList>
    </citation>
    <scope>NUCLEOTIDE SEQUENCE [LARGE SCALE GENOMIC DNA]</scope>
    <source>
        <strain evidence="2 3">130c</strain>
    </source>
</reference>
<proteinExistence type="predicted"/>
<name>A0A077ZUS5_STYLE</name>
<evidence type="ECO:0000313" key="2">
    <source>
        <dbReference type="EMBL" id="CDW73294.1"/>
    </source>
</evidence>
<evidence type="ECO:0000313" key="3">
    <source>
        <dbReference type="Proteomes" id="UP000039865"/>
    </source>
</evidence>
<gene>
    <name evidence="2" type="primary">Contig11370.g575</name>
    <name evidence="2" type="ORF">STYLEM_2270</name>
</gene>